<dbReference type="CDD" id="cd12423">
    <property type="entry name" value="RRM3_PTBP1_like"/>
    <property type="match status" value="1"/>
</dbReference>
<sequence length="651" mass="72946">MNVSSLQTWHSNADLNSALPFQSIINVVYRTDLPDNHIRSSDENEMLCKDQFVCTSLVPFSYHLSLLSLSTLPNEKRVLTEVPTVVDSSRFESKKARLDSTSSNSLPESRVLHIRGLPSDVNELEVSTLAIPFGSIANMILTRKNCQALIEMDTLESAESMFGYYTVICSPILRGKYPLEVQFSKYSSLTNSMTNNAATSAVEEANKQFVAFRCENEDSPKTVLHIHVEKLHGSMEIGYLPFFMAFKPFGQILRVISFKKNDSRHAFLEYSNAISAHVAKLQMNGVPLFPMESNFNILRTEFSRQQTLEIHREDNSCRDFIQNPWNESDESNHNHILPSVVNGTKNFHAFLPSVKGELDAFSEEKLSTMDPVFLSVLANRLIKPLLKVAASISGPQANLLRAQATTLSSLTSLISENRNHDSLPWPLIPNLPAKETSHLTGHSVPFSPVAFVSNLNTEKVNPDTLFILFGVYGDVQRVKILHNKRSTALVQFTDANQALRAVNFLNGIPLYGKIIHCVLSKNPTVNMPHTNLQNPTSDGENDIKTTCDYTGHKLHRFKRVNSRNHFNICAPSKVLHVTNLPDSIDDDSLKSVFENGTDCHVTRIKSFKADKKMALIEFANLEEAVSALIAMHDYPIEENMHIRVSFSKSAL</sequence>
<dbReference type="InterPro" id="IPR006536">
    <property type="entry name" value="HnRNP-L/PTB"/>
</dbReference>
<dbReference type="AlphaFoldDB" id="A0AA85EPA8"/>
<dbReference type="CDD" id="cd12421">
    <property type="entry name" value="RRM1_PTBP1_hnRNPL_like"/>
    <property type="match status" value="1"/>
</dbReference>
<keyword evidence="1" id="KW-0694">RNA-binding</keyword>
<feature type="domain" description="RRM" evidence="2">
    <location>
        <begin position="448"/>
        <end position="522"/>
    </location>
</feature>
<dbReference type="GO" id="GO:0003723">
    <property type="term" value="F:RNA binding"/>
    <property type="evidence" value="ECO:0007669"/>
    <property type="project" value="UniProtKB-UniRule"/>
</dbReference>
<dbReference type="PROSITE" id="PS50102">
    <property type="entry name" value="RRM"/>
    <property type="match status" value="2"/>
</dbReference>
<dbReference type="Pfam" id="PF22976">
    <property type="entry name" value="RRM_10"/>
    <property type="match status" value="1"/>
</dbReference>
<keyword evidence="3" id="KW-1185">Reference proteome</keyword>
<name>A0AA85EPA8_9TREM</name>
<dbReference type="GO" id="GO:0006397">
    <property type="term" value="P:mRNA processing"/>
    <property type="evidence" value="ECO:0007669"/>
    <property type="project" value="InterPro"/>
</dbReference>
<dbReference type="InterPro" id="IPR055204">
    <property type="entry name" value="HNRNPL_RRM"/>
</dbReference>
<accession>A0AA85EPA8</accession>
<reference evidence="3" key="1">
    <citation type="submission" date="2022-06" db="EMBL/GenBank/DDBJ databases">
        <authorList>
            <person name="Berger JAMES D."/>
            <person name="Berger JAMES D."/>
        </authorList>
    </citation>
    <scope>NUCLEOTIDE SEQUENCE [LARGE SCALE GENOMIC DNA]</scope>
</reference>
<proteinExistence type="predicted"/>
<dbReference type="PANTHER" id="PTHR15592">
    <property type="entry name" value="MATRIN 3/NUCLEAR PROTEIN 220-RELATED"/>
    <property type="match status" value="1"/>
</dbReference>
<evidence type="ECO:0000313" key="3">
    <source>
        <dbReference type="Proteomes" id="UP000050792"/>
    </source>
</evidence>
<dbReference type="SUPFAM" id="SSF54928">
    <property type="entry name" value="RNA-binding domain, RBD"/>
    <property type="match status" value="3"/>
</dbReference>
<dbReference type="WBParaSite" id="SRDH1_17370.2">
    <property type="protein sequence ID" value="SRDH1_17370.2"/>
    <property type="gene ID" value="SRDH1_17370"/>
</dbReference>
<dbReference type="SMART" id="SM00360">
    <property type="entry name" value="RRM"/>
    <property type="match status" value="4"/>
</dbReference>
<dbReference type="InterPro" id="IPR012677">
    <property type="entry name" value="Nucleotide-bd_a/b_plait_sf"/>
</dbReference>
<dbReference type="InterPro" id="IPR035979">
    <property type="entry name" value="RBD_domain_sf"/>
</dbReference>
<evidence type="ECO:0000259" key="2">
    <source>
        <dbReference type="PROSITE" id="PS50102"/>
    </source>
</evidence>
<dbReference type="Proteomes" id="UP000050792">
    <property type="component" value="Unassembled WGS sequence"/>
</dbReference>
<evidence type="ECO:0000256" key="1">
    <source>
        <dbReference type="PROSITE-ProRule" id="PRU00176"/>
    </source>
</evidence>
<dbReference type="GO" id="GO:0005634">
    <property type="term" value="C:nucleus"/>
    <property type="evidence" value="ECO:0007669"/>
    <property type="project" value="InterPro"/>
</dbReference>
<reference evidence="4" key="2">
    <citation type="submission" date="2023-11" db="UniProtKB">
        <authorList>
            <consortium name="WormBaseParasite"/>
        </authorList>
    </citation>
    <scope>IDENTIFICATION</scope>
</reference>
<evidence type="ECO:0000313" key="4">
    <source>
        <dbReference type="WBParaSite" id="SRDH1_17370.2"/>
    </source>
</evidence>
<dbReference type="Pfam" id="PF13893">
    <property type="entry name" value="RRM_5"/>
    <property type="match status" value="2"/>
</dbReference>
<dbReference type="NCBIfam" id="TIGR01649">
    <property type="entry name" value="hnRNP-L_PTB"/>
    <property type="match status" value="1"/>
</dbReference>
<protein>
    <recommendedName>
        <fullName evidence="2">RRM domain-containing protein</fullName>
    </recommendedName>
</protein>
<dbReference type="Gene3D" id="3.30.70.330">
    <property type="match status" value="4"/>
</dbReference>
<organism evidence="3 4">
    <name type="scientific">Schistosoma rodhaini</name>
    <dbReference type="NCBI Taxonomy" id="6188"/>
    <lineage>
        <taxon>Eukaryota</taxon>
        <taxon>Metazoa</taxon>
        <taxon>Spiralia</taxon>
        <taxon>Lophotrochozoa</taxon>
        <taxon>Platyhelminthes</taxon>
        <taxon>Trematoda</taxon>
        <taxon>Digenea</taxon>
        <taxon>Strigeidida</taxon>
        <taxon>Schistosomatoidea</taxon>
        <taxon>Schistosomatidae</taxon>
        <taxon>Schistosoma</taxon>
    </lineage>
</organism>
<dbReference type="InterPro" id="IPR000504">
    <property type="entry name" value="RRM_dom"/>
</dbReference>
<feature type="domain" description="RRM" evidence="2">
    <location>
        <begin position="573"/>
        <end position="649"/>
    </location>
</feature>